<keyword evidence="2" id="KW-1185">Reference proteome</keyword>
<reference evidence="1" key="1">
    <citation type="submission" date="2021-03" db="EMBL/GenBank/DDBJ databases">
        <title>Draft genome sequence of rust myrtle Austropuccinia psidii MF-1, a brazilian biotype.</title>
        <authorList>
            <person name="Quecine M.C."/>
            <person name="Pachon D.M.R."/>
            <person name="Bonatelli M.L."/>
            <person name="Correr F.H."/>
            <person name="Franceschini L.M."/>
            <person name="Leite T.F."/>
            <person name="Margarido G.R.A."/>
            <person name="Almeida C.A."/>
            <person name="Ferrarezi J.A."/>
            <person name="Labate C.A."/>
        </authorList>
    </citation>
    <scope>NUCLEOTIDE SEQUENCE</scope>
    <source>
        <strain evidence="1">MF-1</strain>
    </source>
</reference>
<sequence length="121" mass="13907">MEGEEPSRKDGRGTRISRYFSGAVSTFPGMPKTSFKGIGEDAQSHHYEQSSFSIMKEMSQIMANIQEASRPPAFNTQSMNAPDCFDWIKRFKVRSFIQSCTMIFHNDQEDFSEEKEALYEN</sequence>
<gene>
    <name evidence="1" type="ORF">O181_122878</name>
</gene>
<organism evidence="1 2">
    <name type="scientific">Austropuccinia psidii MF-1</name>
    <dbReference type="NCBI Taxonomy" id="1389203"/>
    <lineage>
        <taxon>Eukaryota</taxon>
        <taxon>Fungi</taxon>
        <taxon>Dikarya</taxon>
        <taxon>Basidiomycota</taxon>
        <taxon>Pucciniomycotina</taxon>
        <taxon>Pucciniomycetes</taxon>
        <taxon>Pucciniales</taxon>
        <taxon>Sphaerophragmiaceae</taxon>
        <taxon>Austropuccinia</taxon>
    </lineage>
</organism>
<comment type="caution">
    <text evidence="1">The sequence shown here is derived from an EMBL/GenBank/DDBJ whole genome shotgun (WGS) entry which is preliminary data.</text>
</comment>
<protein>
    <submittedName>
        <fullName evidence="1">Uncharacterized protein</fullName>
    </submittedName>
</protein>
<dbReference type="AlphaFoldDB" id="A0A9Q3KKP9"/>
<accession>A0A9Q3KKP9</accession>
<evidence type="ECO:0000313" key="1">
    <source>
        <dbReference type="EMBL" id="MBW0583163.1"/>
    </source>
</evidence>
<proteinExistence type="predicted"/>
<dbReference type="EMBL" id="AVOT02114416">
    <property type="protein sequence ID" value="MBW0583163.1"/>
    <property type="molecule type" value="Genomic_DNA"/>
</dbReference>
<dbReference type="Proteomes" id="UP000765509">
    <property type="component" value="Unassembled WGS sequence"/>
</dbReference>
<name>A0A9Q3KKP9_9BASI</name>
<evidence type="ECO:0000313" key="2">
    <source>
        <dbReference type="Proteomes" id="UP000765509"/>
    </source>
</evidence>